<dbReference type="GO" id="GO:0006952">
    <property type="term" value="P:defense response"/>
    <property type="evidence" value="ECO:0007669"/>
    <property type="project" value="UniProtKB-ARBA"/>
</dbReference>
<dbReference type="SUPFAM" id="SSF49899">
    <property type="entry name" value="Concanavalin A-like lectins/glucanases"/>
    <property type="match status" value="1"/>
</dbReference>
<evidence type="ECO:0000256" key="4">
    <source>
        <dbReference type="ARBA" id="ARBA00022692"/>
    </source>
</evidence>
<dbReference type="InterPro" id="IPR050528">
    <property type="entry name" value="L-type_Lectin-RKs"/>
</dbReference>
<evidence type="ECO:0000256" key="8">
    <source>
        <dbReference type="ARBA" id="ARBA00022840"/>
    </source>
</evidence>
<dbReference type="InterPro" id="IPR000719">
    <property type="entry name" value="Prot_kinase_dom"/>
</dbReference>
<dbReference type="GO" id="GO:0030246">
    <property type="term" value="F:carbohydrate binding"/>
    <property type="evidence" value="ECO:0007669"/>
    <property type="project" value="UniProtKB-KW"/>
</dbReference>
<keyword evidence="13" id="KW-0418">Kinase</keyword>
<dbReference type="PROSITE" id="PS50011">
    <property type="entry name" value="PROTEIN_KINASE_DOM"/>
    <property type="match status" value="1"/>
</dbReference>
<evidence type="ECO:0000256" key="10">
    <source>
        <dbReference type="ARBA" id="ARBA00023136"/>
    </source>
</evidence>
<evidence type="ECO:0000313" key="14">
    <source>
        <dbReference type="Proteomes" id="UP001370490"/>
    </source>
</evidence>
<dbReference type="SUPFAM" id="SSF56112">
    <property type="entry name" value="Protein kinase-like (PK-like)"/>
    <property type="match status" value="1"/>
</dbReference>
<comment type="subcellular location">
    <subcellularLocation>
        <location evidence="1">Membrane</location>
        <topology evidence="1">Single-pass type I membrane protein</topology>
    </subcellularLocation>
</comment>
<dbReference type="AlphaFoldDB" id="A0AAN8W7W5"/>
<dbReference type="GO" id="GO:0004672">
    <property type="term" value="F:protein kinase activity"/>
    <property type="evidence" value="ECO:0007669"/>
    <property type="project" value="InterPro"/>
</dbReference>
<dbReference type="PANTHER" id="PTHR27007">
    <property type="match status" value="1"/>
</dbReference>
<reference evidence="13 14" key="1">
    <citation type="submission" date="2023-12" db="EMBL/GenBank/DDBJ databases">
        <title>A high-quality genome assembly for Dillenia turbinata (Dilleniales).</title>
        <authorList>
            <person name="Chanderbali A."/>
        </authorList>
    </citation>
    <scope>NUCLEOTIDE SEQUENCE [LARGE SCALE GENOMIC DNA]</scope>
    <source>
        <strain evidence="13">LSX21</strain>
        <tissue evidence="13">Leaf</tissue>
    </source>
</reference>
<keyword evidence="14" id="KW-1185">Reference proteome</keyword>
<feature type="domain" description="Protein kinase" evidence="12">
    <location>
        <begin position="1"/>
        <end position="272"/>
    </location>
</feature>
<keyword evidence="9" id="KW-1133">Transmembrane helix</keyword>
<comment type="caution">
    <text evidence="13">The sequence shown here is derived from an EMBL/GenBank/DDBJ whole genome shotgun (WGS) entry which is preliminary data.</text>
</comment>
<evidence type="ECO:0000256" key="7">
    <source>
        <dbReference type="ARBA" id="ARBA00022741"/>
    </source>
</evidence>
<dbReference type="InterPro" id="IPR001220">
    <property type="entry name" value="Legume_lectin_dom"/>
</dbReference>
<dbReference type="GO" id="GO:0005524">
    <property type="term" value="F:ATP binding"/>
    <property type="evidence" value="ECO:0007669"/>
    <property type="project" value="UniProtKB-KW"/>
</dbReference>
<dbReference type="InterPro" id="IPR013320">
    <property type="entry name" value="ConA-like_dom_sf"/>
</dbReference>
<evidence type="ECO:0000313" key="13">
    <source>
        <dbReference type="EMBL" id="KAK6943001.1"/>
    </source>
</evidence>
<evidence type="ECO:0000256" key="5">
    <source>
        <dbReference type="ARBA" id="ARBA00022729"/>
    </source>
</evidence>
<organism evidence="13 14">
    <name type="scientific">Dillenia turbinata</name>
    <dbReference type="NCBI Taxonomy" id="194707"/>
    <lineage>
        <taxon>Eukaryota</taxon>
        <taxon>Viridiplantae</taxon>
        <taxon>Streptophyta</taxon>
        <taxon>Embryophyta</taxon>
        <taxon>Tracheophyta</taxon>
        <taxon>Spermatophyta</taxon>
        <taxon>Magnoliopsida</taxon>
        <taxon>eudicotyledons</taxon>
        <taxon>Gunneridae</taxon>
        <taxon>Pentapetalae</taxon>
        <taxon>Dilleniales</taxon>
        <taxon>Dilleniaceae</taxon>
        <taxon>Dillenia</taxon>
    </lineage>
</organism>
<dbReference type="GO" id="GO:0051707">
    <property type="term" value="P:response to other organism"/>
    <property type="evidence" value="ECO:0007669"/>
    <property type="project" value="UniProtKB-ARBA"/>
</dbReference>
<keyword evidence="11" id="KW-0675">Receptor</keyword>
<accession>A0AAN8W7W5</accession>
<evidence type="ECO:0000256" key="9">
    <source>
        <dbReference type="ARBA" id="ARBA00022989"/>
    </source>
</evidence>
<keyword evidence="6" id="KW-0430">Lectin</keyword>
<proteinExistence type="inferred from homology"/>
<keyword evidence="13" id="KW-0808">Transferase</keyword>
<dbReference type="InterPro" id="IPR011009">
    <property type="entry name" value="Kinase-like_dom_sf"/>
</dbReference>
<evidence type="ECO:0000256" key="2">
    <source>
        <dbReference type="ARBA" id="ARBA00008536"/>
    </source>
</evidence>
<keyword evidence="10" id="KW-0472">Membrane</keyword>
<comment type="similarity">
    <text evidence="3">In the C-terminal section; belongs to the protein kinase superfamily. Ser/Thr protein kinase family.</text>
</comment>
<dbReference type="EMBL" id="JBAMMX010000004">
    <property type="protein sequence ID" value="KAK6943001.1"/>
    <property type="molecule type" value="Genomic_DNA"/>
</dbReference>
<dbReference type="Gene3D" id="2.60.120.200">
    <property type="match status" value="1"/>
</dbReference>
<dbReference type="Pfam" id="PF07714">
    <property type="entry name" value="PK_Tyr_Ser-Thr"/>
    <property type="match status" value="1"/>
</dbReference>
<evidence type="ECO:0000256" key="1">
    <source>
        <dbReference type="ARBA" id="ARBA00004479"/>
    </source>
</evidence>
<protein>
    <submittedName>
        <fullName evidence="13">Serine-threonine/tyrosine-protein kinase, catalytic domain</fullName>
    </submittedName>
</protein>
<comment type="similarity">
    <text evidence="2">In the N-terminal section; belongs to the leguminous lectin family.</text>
</comment>
<evidence type="ECO:0000256" key="3">
    <source>
        <dbReference type="ARBA" id="ARBA00010217"/>
    </source>
</evidence>
<sequence length="301" mass="32883">MAPMISTLSGHRIAFVITSTRGRQGASPSQYLGLFNATNNENSSDHVFAVELDTIQNMELGDINYNKMLGLILMDCDLIPLLRLLTMLIRMTGLRTCRLLVATYATFGVGGTMSVWQHKVHVTLAPINVNGEAQDLDLSQLPKLPRIGPKKKSTVLTVGTLGYLAPEHTRTGKATTSTNVFAFGAFLQEVACGRRPIEPNTDNGYPILVDWVFSCLNQGKILEAADPNLVIEYVEEEMNLVLRLGLMCSHSDPNARPSMQQVVQYLEADAALPDLSKLGICGPKFSAPRSHFVLILASKLA</sequence>
<keyword evidence="5" id="KW-0732">Signal</keyword>
<keyword evidence="7" id="KW-0547">Nucleotide-binding</keyword>
<name>A0AAN8W7W5_9MAGN</name>
<gene>
    <name evidence="13" type="ORF">RJ641_028378</name>
</gene>
<evidence type="ECO:0000259" key="12">
    <source>
        <dbReference type="PROSITE" id="PS50011"/>
    </source>
</evidence>
<evidence type="ECO:0000256" key="11">
    <source>
        <dbReference type="ARBA" id="ARBA00023170"/>
    </source>
</evidence>
<evidence type="ECO:0000256" key="6">
    <source>
        <dbReference type="ARBA" id="ARBA00022734"/>
    </source>
</evidence>
<keyword evidence="8" id="KW-0067">ATP-binding</keyword>
<dbReference type="InterPro" id="IPR001245">
    <property type="entry name" value="Ser-Thr/Tyr_kinase_cat_dom"/>
</dbReference>
<dbReference type="Pfam" id="PF00139">
    <property type="entry name" value="Lectin_legB"/>
    <property type="match status" value="1"/>
</dbReference>
<dbReference type="Gene3D" id="1.10.510.10">
    <property type="entry name" value="Transferase(Phosphotransferase) domain 1"/>
    <property type="match status" value="1"/>
</dbReference>
<keyword evidence="4" id="KW-0812">Transmembrane</keyword>
<dbReference type="GO" id="GO:0016020">
    <property type="term" value="C:membrane"/>
    <property type="evidence" value="ECO:0007669"/>
    <property type="project" value="UniProtKB-SubCell"/>
</dbReference>
<dbReference type="Proteomes" id="UP001370490">
    <property type="component" value="Unassembled WGS sequence"/>
</dbReference>